<evidence type="ECO:0000313" key="9">
    <source>
        <dbReference type="Proteomes" id="UP000594260"/>
    </source>
</evidence>
<dbReference type="Pfam" id="PF22770">
    <property type="entry name" value="POP1_C"/>
    <property type="match status" value="1"/>
</dbReference>
<evidence type="ECO:0000256" key="3">
    <source>
        <dbReference type="ARBA" id="ARBA00023242"/>
    </source>
</evidence>
<evidence type="ECO:0000256" key="4">
    <source>
        <dbReference type="SAM" id="MobiDB-lite"/>
    </source>
</evidence>
<evidence type="ECO:0000259" key="7">
    <source>
        <dbReference type="Pfam" id="PF22770"/>
    </source>
</evidence>
<dbReference type="GO" id="GO:0001682">
    <property type="term" value="P:tRNA 5'-leader removal"/>
    <property type="evidence" value="ECO:0007669"/>
    <property type="project" value="InterPro"/>
</dbReference>
<feature type="domain" description="Pop1 N-terminal" evidence="5">
    <location>
        <begin position="149"/>
        <end position="220"/>
    </location>
</feature>
<keyword evidence="2" id="KW-0819">tRNA processing</keyword>
<keyword evidence="3" id="KW-0539">Nucleus</keyword>
<dbReference type="Proteomes" id="UP000594260">
    <property type="component" value="Unplaced"/>
</dbReference>
<evidence type="ECO:0000256" key="2">
    <source>
        <dbReference type="ARBA" id="ARBA00022694"/>
    </source>
</evidence>
<sequence>MSNRKKRSASSDEDPVDMGEAGGSARGLKQGRRAYQTASEEVGPSHVEALQSTTSENDSNADIFRRIDLPPTIDLEHFVSARKDELANLTNTVRTRMRKLVSQQLPRHLRRRTVSHNKKRLPKRMQDRYNAEAAKETKRPSRLHRRRPRNLQDEYTRRARSHRWLETHIWHAKRFRMVEKFGYKIPESSFDKSLRACYRGAAKYCLLNDISYECCIELRGEQAAICGAFERISSQKTGLSIAAKKFIDGRFQGSIWLYQIDSYPHKCLGEATFIWRPLDAGNSERILWLWCHPEFRETLIDIFKQLLDLVADFSGEGATEPSVFKGPTVTLINLQDKLNRFRLTGPLSARVLCEALTQDESGLKLAPPLSLQPDEFNTFWSGVAKNALSAFSHIRDGQIAGNVVLDPRLHMPRKRLVSTVVGLQADDEGSFDSKGSQNAISEVPFRSDIWDQSARSFVKRSMMTQDEINKLQHDSIVPGTPLALGAKESRIPILVIFRGGSQDHLGYSRGCDIILPSGWGRQFFIALNYRSARAAGFRDLSAITRYSGKFVFPDDIPDSILAAPHHSKETDDLLTKHIKYPPNKRPPFAKLGLWLPYSLPFGHLIEKIAPPQCESPRSRFFVLRDRVLLKQLAEVYKKPQQFVELVKTMPANDVELALIPVKVTSPKGVPARFARLYGLPDFPGPMQEPVHTNAWRERTVTKNDLTQGFLNAAIDNLYQIVGFLVSGDRNYTEKYSTGLGYVSLQALVNVLEAHDNVIAFRNQHCFNYHLVQMVILC</sequence>
<proteinExistence type="predicted"/>
<feature type="domain" description="POPLD" evidence="6">
    <location>
        <begin position="510"/>
        <end position="599"/>
    </location>
</feature>
<reference evidence="8" key="1">
    <citation type="submission" date="2021-01" db="UniProtKB">
        <authorList>
            <consortium name="EnsemblMetazoa"/>
        </authorList>
    </citation>
    <scope>IDENTIFICATION</scope>
</reference>
<dbReference type="PANTHER" id="PTHR22731:SF3">
    <property type="entry name" value="RIBONUCLEASES P_MRP PROTEIN SUBUNIT POP1"/>
    <property type="match status" value="1"/>
</dbReference>
<accession>A0A7M7KM92</accession>
<dbReference type="RefSeq" id="XP_022669027.1">
    <property type="nucleotide sequence ID" value="XM_022813292.1"/>
</dbReference>
<dbReference type="EnsemblMetazoa" id="XM_022813292">
    <property type="protein sequence ID" value="XP_022669027"/>
    <property type="gene ID" value="LOC111253612"/>
</dbReference>
<dbReference type="AlphaFoldDB" id="A0A7M7KM92"/>
<dbReference type="GO" id="GO:0005655">
    <property type="term" value="C:nucleolar ribonuclease P complex"/>
    <property type="evidence" value="ECO:0007669"/>
    <property type="project" value="InterPro"/>
</dbReference>
<dbReference type="Pfam" id="PF08170">
    <property type="entry name" value="POPLD"/>
    <property type="match status" value="1"/>
</dbReference>
<comment type="subcellular location">
    <subcellularLocation>
        <location evidence="1">Nucleus</location>
    </subcellularLocation>
</comment>
<dbReference type="EnsemblMetazoa" id="XM_022813291">
    <property type="protein sequence ID" value="XP_022669026"/>
    <property type="gene ID" value="LOC111253612"/>
</dbReference>
<feature type="compositionally biased region" description="Basic residues" evidence="4">
    <location>
        <begin position="140"/>
        <end position="149"/>
    </location>
</feature>
<dbReference type="OMA" id="KALSPMC"/>
<dbReference type="InterPro" id="IPR009723">
    <property type="entry name" value="Pop1_N"/>
</dbReference>
<evidence type="ECO:0000256" key="1">
    <source>
        <dbReference type="ARBA" id="ARBA00004123"/>
    </source>
</evidence>
<dbReference type="InterPro" id="IPR055079">
    <property type="entry name" value="POP1_C"/>
</dbReference>
<feature type="region of interest" description="Disordered" evidence="4">
    <location>
        <begin position="1"/>
        <end position="46"/>
    </location>
</feature>
<dbReference type="RefSeq" id="XP_022669026.1">
    <property type="nucleotide sequence ID" value="XM_022813291.1"/>
</dbReference>
<feature type="region of interest" description="Disordered" evidence="4">
    <location>
        <begin position="129"/>
        <end position="153"/>
    </location>
</feature>
<protein>
    <submittedName>
        <fullName evidence="8">Uncharacterized protein</fullName>
    </submittedName>
</protein>
<dbReference type="FunCoup" id="A0A7M7KM92">
    <property type="interactions" value="1253"/>
</dbReference>
<name>A0A7M7KM92_VARDE</name>
<dbReference type="KEGG" id="vde:111253612"/>
<dbReference type="GO" id="GO:0000172">
    <property type="term" value="C:ribonuclease MRP complex"/>
    <property type="evidence" value="ECO:0007669"/>
    <property type="project" value="InterPro"/>
</dbReference>
<keyword evidence="9" id="KW-1185">Reference proteome</keyword>
<feature type="domain" description="POP1 C-terminal" evidence="7">
    <location>
        <begin position="718"/>
        <end position="776"/>
    </location>
</feature>
<dbReference type="GeneID" id="111253612"/>
<feature type="compositionally biased region" description="Basic and acidic residues" evidence="4">
    <location>
        <begin position="129"/>
        <end position="139"/>
    </location>
</feature>
<evidence type="ECO:0000313" key="8">
    <source>
        <dbReference type="EnsemblMetazoa" id="XP_022669026"/>
    </source>
</evidence>
<evidence type="ECO:0000259" key="5">
    <source>
        <dbReference type="Pfam" id="PF06978"/>
    </source>
</evidence>
<dbReference type="CTD" id="10940"/>
<dbReference type="PANTHER" id="PTHR22731">
    <property type="entry name" value="RIBONUCLEASES P/MRP PROTEIN SUBUNIT POP1"/>
    <property type="match status" value="1"/>
</dbReference>
<dbReference type="InterPro" id="IPR012590">
    <property type="entry name" value="POPLD_dom"/>
</dbReference>
<dbReference type="OrthoDB" id="442863at2759"/>
<dbReference type="InParanoid" id="A0A7M7KM92"/>
<evidence type="ECO:0000259" key="6">
    <source>
        <dbReference type="Pfam" id="PF08170"/>
    </source>
</evidence>
<dbReference type="InterPro" id="IPR039182">
    <property type="entry name" value="Pop1"/>
</dbReference>
<dbReference type="Pfam" id="PF06978">
    <property type="entry name" value="POP1_N"/>
    <property type="match status" value="1"/>
</dbReference>
<organism evidence="8 9">
    <name type="scientific">Varroa destructor</name>
    <name type="common">Honeybee mite</name>
    <dbReference type="NCBI Taxonomy" id="109461"/>
    <lineage>
        <taxon>Eukaryota</taxon>
        <taxon>Metazoa</taxon>
        <taxon>Ecdysozoa</taxon>
        <taxon>Arthropoda</taxon>
        <taxon>Chelicerata</taxon>
        <taxon>Arachnida</taxon>
        <taxon>Acari</taxon>
        <taxon>Parasitiformes</taxon>
        <taxon>Mesostigmata</taxon>
        <taxon>Gamasina</taxon>
        <taxon>Dermanyssoidea</taxon>
        <taxon>Varroidae</taxon>
        <taxon>Varroa</taxon>
    </lineage>
</organism>